<evidence type="ECO:0000256" key="1">
    <source>
        <dbReference type="SAM" id="MobiDB-lite"/>
    </source>
</evidence>
<dbReference type="WBParaSite" id="PDA_v2.g28433.t1">
    <property type="protein sequence ID" value="PDA_v2.g28433.t1"/>
    <property type="gene ID" value="PDA_v2.g28433"/>
</dbReference>
<keyword evidence="2" id="KW-1185">Reference proteome</keyword>
<protein>
    <submittedName>
        <fullName evidence="3">Major sperm protein</fullName>
    </submittedName>
</protein>
<feature type="region of interest" description="Disordered" evidence="1">
    <location>
        <begin position="147"/>
        <end position="218"/>
    </location>
</feature>
<accession>A0A914QB61</accession>
<name>A0A914QB61_9BILA</name>
<organism evidence="2 3">
    <name type="scientific">Panagrolaimus davidi</name>
    <dbReference type="NCBI Taxonomy" id="227884"/>
    <lineage>
        <taxon>Eukaryota</taxon>
        <taxon>Metazoa</taxon>
        <taxon>Ecdysozoa</taxon>
        <taxon>Nematoda</taxon>
        <taxon>Chromadorea</taxon>
        <taxon>Rhabditida</taxon>
        <taxon>Tylenchina</taxon>
        <taxon>Panagrolaimomorpha</taxon>
        <taxon>Panagrolaimoidea</taxon>
        <taxon>Panagrolaimidae</taxon>
        <taxon>Panagrolaimus</taxon>
    </lineage>
</organism>
<dbReference type="Proteomes" id="UP000887578">
    <property type="component" value="Unplaced"/>
</dbReference>
<proteinExistence type="predicted"/>
<reference evidence="3" key="1">
    <citation type="submission" date="2022-11" db="UniProtKB">
        <authorList>
            <consortium name="WormBaseParasite"/>
        </authorList>
    </citation>
    <scope>IDENTIFICATION</scope>
</reference>
<dbReference type="AlphaFoldDB" id="A0A914QB61"/>
<evidence type="ECO:0000313" key="2">
    <source>
        <dbReference type="Proteomes" id="UP000887578"/>
    </source>
</evidence>
<sequence>MATSDGSVVIKDNQQRFEGTAATAKIPDSKVSENCEERKKLFSLDKRAEWLKINNNVKDEPVKQWKKECNSSTTNKSTLSLHIAAYEKSVEAAAVDSDGGKNKEDLKNGISGFLINEKHHFLLKFILQNPFEFPRQQNDEWRRHRSLPSYADDRPRRLLPNPPPNADDRFRRLLPNPPPNADDRFRRLLPNPPPSADDRPRRLLPNPPSNSEVNEERLSLPVKLGQSSANSRNLFSVNAPLTIPNPVKTWYSGKHNEEFMFDVKNTTSQMLYVNFVIPEGVDIMNDAGRIKAMTNDHIILPALETKTLKVKQTGPVDHPCVYIIQLLPSNFHTRDERPLQWLFSAKKDYEKSFLTIRVV</sequence>
<evidence type="ECO:0000313" key="3">
    <source>
        <dbReference type="WBParaSite" id="PDA_v2.g28433.t1"/>
    </source>
</evidence>